<evidence type="ECO:0000313" key="3">
    <source>
        <dbReference type="EMBL" id="MBS2961867.1"/>
    </source>
</evidence>
<dbReference type="AlphaFoldDB" id="A0A8J8B9I2"/>
<dbReference type="Proteomes" id="UP000677913">
    <property type="component" value="Unassembled WGS sequence"/>
</dbReference>
<evidence type="ECO:0008006" key="5">
    <source>
        <dbReference type="Google" id="ProtNLM"/>
    </source>
</evidence>
<gene>
    <name evidence="3" type="ORF">KGA66_02325</name>
</gene>
<dbReference type="Gene3D" id="2.60.120.1060">
    <property type="entry name" value="NPCBM/NEW2 domain"/>
    <property type="match status" value="1"/>
</dbReference>
<feature type="compositionally biased region" description="Polar residues" evidence="1">
    <location>
        <begin position="134"/>
        <end position="154"/>
    </location>
</feature>
<dbReference type="EMBL" id="JAGSXH010000004">
    <property type="protein sequence ID" value="MBS2961867.1"/>
    <property type="molecule type" value="Genomic_DNA"/>
</dbReference>
<comment type="caution">
    <text evidence="3">The sequence shown here is derived from an EMBL/GenBank/DDBJ whole genome shotgun (WGS) entry which is preliminary data.</text>
</comment>
<evidence type="ECO:0000313" key="4">
    <source>
        <dbReference type="Proteomes" id="UP000677913"/>
    </source>
</evidence>
<dbReference type="InterPro" id="IPR038637">
    <property type="entry name" value="NPCBM_sf"/>
</dbReference>
<keyword evidence="2" id="KW-0812">Transmembrane</keyword>
<name>A0A8J8B9I2_9ACTN</name>
<feature type="region of interest" description="Disordered" evidence="1">
    <location>
        <begin position="96"/>
        <end position="156"/>
    </location>
</feature>
<reference evidence="3" key="1">
    <citation type="submission" date="2021-04" db="EMBL/GenBank/DDBJ databases">
        <title>Genome based classification of Actinospica acidithermotolerans sp. nov., an actinobacterium isolated from an Indonesian hot spring.</title>
        <authorList>
            <person name="Kusuma A.B."/>
            <person name="Putra K.E."/>
            <person name="Nafisah S."/>
            <person name="Loh J."/>
            <person name="Nouioui I."/>
            <person name="Goodfellow M."/>
        </authorList>
    </citation>
    <scope>NUCLEOTIDE SEQUENCE</scope>
    <source>
        <strain evidence="3">DSM 45618</strain>
    </source>
</reference>
<feature type="transmembrane region" description="Helical" evidence="2">
    <location>
        <begin position="66"/>
        <end position="88"/>
    </location>
</feature>
<keyword evidence="2" id="KW-0472">Membrane</keyword>
<organism evidence="3 4">
    <name type="scientific">Actinocrinis puniceicyclus</name>
    <dbReference type="NCBI Taxonomy" id="977794"/>
    <lineage>
        <taxon>Bacteria</taxon>
        <taxon>Bacillati</taxon>
        <taxon>Actinomycetota</taxon>
        <taxon>Actinomycetes</taxon>
        <taxon>Catenulisporales</taxon>
        <taxon>Actinospicaceae</taxon>
        <taxon>Actinocrinis</taxon>
    </lineage>
</organism>
<evidence type="ECO:0000256" key="2">
    <source>
        <dbReference type="SAM" id="Phobius"/>
    </source>
</evidence>
<dbReference type="RefSeq" id="WP_211463941.1">
    <property type="nucleotide sequence ID" value="NZ_JAGSXH010000004.1"/>
</dbReference>
<sequence length="292" mass="29579">MSGQSNPRPRGERGEPLEEPEQETAALPTVEGEIVPHEEHSGIDVRIPGPVERAPTKTIPVPRKTALWVLLTLVLLLALVAGLLYALLKHTSPKAAEAGATGSPSASATATAPSASPSPSAALSPTEPAGGPSPTASGEATSGASPQSTASSAPNPAFSPVNGVAYLGTPVDGSNNVDTKTDVVISGTDYPYSSRFNCPSYSAIDWNVAGYSVFTATLGIPDNASGATGATVTMTFSDQNGKVLSVNKTAIGQPAVVRIPLSGVDRLIVSCNRSANNGSNYNYVALGNGAVS</sequence>
<keyword evidence="4" id="KW-1185">Reference proteome</keyword>
<feature type="compositionally biased region" description="Low complexity" evidence="1">
    <location>
        <begin position="96"/>
        <end position="129"/>
    </location>
</feature>
<proteinExistence type="predicted"/>
<evidence type="ECO:0000256" key="1">
    <source>
        <dbReference type="SAM" id="MobiDB-lite"/>
    </source>
</evidence>
<feature type="region of interest" description="Disordered" evidence="1">
    <location>
        <begin position="1"/>
        <end position="57"/>
    </location>
</feature>
<accession>A0A8J8B9I2</accession>
<protein>
    <recommendedName>
        <fullName evidence="5">NPCBM/NEW2 domain-containing protein</fullName>
    </recommendedName>
</protein>
<keyword evidence="2" id="KW-1133">Transmembrane helix</keyword>
<feature type="compositionally biased region" description="Basic and acidic residues" evidence="1">
    <location>
        <begin position="34"/>
        <end position="43"/>
    </location>
</feature>